<keyword evidence="1" id="KW-0808">Transferase</keyword>
<accession>A0ABQ0GW30</accession>
<name>A0ABQ0GW30_9HYPH</name>
<dbReference type="Gene3D" id="1.25.40.10">
    <property type="entry name" value="Tetratricopeptide repeat domain"/>
    <property type="match status" value="1"/>
</dbReference>
<organism evidence="1 2">
    <name type="scientific">Phyllobacterium phragmitis</name>
    <dbReference type="NCBI Taxonomy" id="2670329"/>
    <lineage>
        <taxon>Bacteria</taxon>
        <taxon>Pseudomonadati</taxon>
        <taxon>Pseudomonadota</taxon>
        <taxon>Alphaproteobacteria</taxon>
        <taxon>Hyphomicrobiales</taxon>
        <taxon>Phyllobacteriaceae</taxon>
        <taxon>Phyllobacterium</taxon>
    </lineage>
</organism>
<dbReference type="GO" id="GO:0008168">
    <property type="term" value="F:methyltransferase activity"/>
    <property type="evidence" value="ECO:0007669"/>
    <property type="project" value="UniProtKB-KW"/>
</dbReference>
<keyword evidence="2" id="KW-1185">Reference proteome</keyword>
<sequence length="327" mass="35947">MTRAFLSSGDLIADRRSHYAEMMFEAGDHAAAADLMRQALEIVPDWVPGLFRLGEMEEKAGRLEAAAEAWRGVLRADAQDRFGASLKLASLGLTAQPDAPPTAYVETLFDSYAPTFETALIGKLDYRVPEFLAEAIAQAGGERRFRHVVDLGCGTGLMGERLRASTSFLEGIDLSDAMLRKAEEKQIYDRLEKGDVNELEKPTIPADLVVAADVFVYVGNLDRAFANVSGMLEPGGLFAFSVETHETDGPSEEELVLQPSLRFTHSAFYIRRLLERHGFEPLEMSRAVIRYDRGEPLTGIVTVARRAALVAMAGSPDEPIALEERPN</sequence>
<dbReference type="SUPFAM" id="SSF48452">
    <property type="entry name" value="TPR-like"/>
    <property type="match status" value="1"/>
</dbReference>
<proteinExistence type="predicted"/>
<keyword evidence="1" id="KW-0489">Methyltransferase</keyword>
<evidence type="ECO:0000313" key="1">
    <source>
        <dbReference type="EMBL" id="GAB1580884.1"/>
    </source>
</evidence>
<dbReference type="SUPFAM" id="SSF53335">
    <property type="entry name" value="S-adenosyl-L-methionine-dependent methyltransferases"/>
    <property type="match status" value="1"/>
</dbReference>
<dbReference type="Pfam" id="PF13489">
    <property type="entry name" value="Methyltransf_23"/>
    <property type="match status" value="1"/>
</dbReference>
<dbReference type="CDD" id="cd02440">
    <property type="entry name" value="AdoMet_MTases"/>
    <property type="match status" value="1"/>
</dbReference>
<gene>
    <name evidence="1" type="ORF">PPNSA23_08270</name>
</gene>
<dbReference type="PANTHER" id="PTHR43861:SF1">
    <property type="entry name" value="TRANS-ACONITATE 2-METHYLTRANSFERASE"/>
    <property type="match status" value="1"/>
</dbReference>
<dbReference type="Gene3D" id="3.40.50.150">
    <property type="entry name" value="Vaccinia Virus protein VP39"/>
    <property type="match status" value="1"/>
</dbReference>
<dbReference type="InterPro" id="IPR029063">
    <property type="entry name" value="SAM-dependent_MTases_sf"/>
</dbReference>
<dbReference type="RefSeq" id="WP_407863810.1">
    <property type="nucleotide sequence ID" value="NZ_BAAFZP010000001.1"/>
</dbReference>
<reference evidence="1 2" key="1">
    <citation type="submission" date="2024-10" db="EMBL/GenBank/DDBJ databases">
        <title>Isolation, draft genome sequencing and identification of Phyllobacterium sp. NSA23, isolated from leaf soil.</title>
        <authorList>
            <person name="Akita H."/>
        </authorList>
    </citation>
    <scope>NUCLEOTIDE SEQUENCE [LARGE SCALE GENOMIC DNA]</scope>
    <source>
        <strain evidence="1 2">NSA23</strain>
    </source>
</reference>
<dbReference type="Proteomes" id="UP001628091">
    <property type="component" value="Unassembled WGS sequence"/>
</dbReference>
<comment type="caution">
    <text evidence="1">The sequence shown here is derived from an EMBL/GenBank/DDBJ whole genome shotgun (WGS) entry which is preliminary data.</text>
</comment>
<dbReference type="EMBL" id="BAAFZP010000001">
    <property type="protein sequence ID" value="GAB1580884.1"/>
    <property type="molecule type" value="Genomic_DNA"/>
</dbReference>
<dbReference type="PANTHER" id="PTHR43861">
    <property type="entry name" value="TRANS-ACONITATE 2-METHYLTRANSFERASE-RELATED"/>
    <property type="match status" value="1"/>
</dbReference>
<dbReference type="InterPro" id="IPR011990">
    <property type="entry name" value="TPR-like_helical_dom_sf"/>
</dbReference>
<evidence type="ECO:0000313" key="2">
    <source>
        <dbReference type="Proteomes" id="UP001628091"/>
    </source>
</evidence>
<dbReference type="GO" id="GO:0032259">
    <property type="term" value="P:methylation"/>
    <property type="evidence" value="ECO:0007669"/>
    <property type="project" value="UniProtKB-KW"/>
</dbReference>
<protein>
    <submittedName>
        <fullName evidence="1">Class I SAM-dependent methyltransferase</fullName>
    </submittedName>
</protein>